<reference evidence="11" key="1">
    <citation type="journal article" date="2016" name="Genome Announc.">
        <title>Genome Sequence of Ustilaginoidea virens IPU010, a Rice Pathogenic Fungus Causing False Smut.</title>
        <authorList>
            <person name="Kumagai T."/>
            <person name="Ishii T."/>
            <person name="Terai G."/>
            <person name="Umemura M."/>
            <person name="Machida M."/>
            <person name="Asai K."/>
        </authorList>
    </citation>
    <scope>NUCLEOTIDE SEQUENCE [LARGE SCALE GENOMIC DNA]</scope>
    <source>
        <strain evidence="11">IPU010</strain>
    </source>
</reference>
<keyword evidence="4 8" id="KW-0479">Metal-binding</keyword>
<comment type="function">
    <text evidence="9">Catalyzes the conversion of hemimercaptal, formed from methylglyoxal and glutathione, to S-lactoylglutathione.</text>
</comment>
<protein>
    <recommendedName>
        <fullName evidence="3 9">Lactoylglutathione lyase</fullName>
        <ecNumber evidence="3 9">4.4.1.5</ecNumber>
    </recommendedName>
    <alternativeName>
        <fullName evidence="9">Glyoxalase I</fullName>
    </alternativeName>
</protein>
<dbReference type="InterPro" id="IPR018146">
    <property type="entry name" value="Glyoxalase_1_CS"/>
</dbReference>
<evidence type="ECO:0000256" key="8">
    <source>
        <dbReference type="PIRSR" id="PIRSR604361-3"/>
    </source>
</evidence>
<keyword evidence="6 9" id="KW-0456">Lyase</keyword>
<dbReference type="GO" id="GO:0046872">
    <property type="term" value="F:metal ion binding"/>
    <property type="evidence" value="ECO:0007669"/>
    <property type="project" value="UniProtKB-UniRule"/>
</dbReference>
<comment type="catalytic activity">
    <reaction evidence="9">
        <text>(R)-S-lactoylglutathione = methylglyoxal + glutathione</text>
        <dbReference type="Rhea" id="RHEA:19069"/>
        <dbReference type="ChEBI" id="CHEBI:17158"/>
        <dbReference type="ChEBI" id="CHEBI:57474"/>
        <dbReference type="ChEBI" id="CHEBI:57925"/>
        <dbReference type="EC" id="4.4.1.5"/>
    </reaction>
</comment>
<evidence type="ECO:0000256" key="1">
    <source>
        <dbReference type="ARBA" id="ARBA00005008"/>
    </source>
</evidence>
<dbReference type="EC" id="4.4.1.5" evidence="3 9"/>
<dbReference type="InterPro" id="IPR004361">
    <property type="entry name" value="Glyoxalase_1"/>
</dbReference>
<dbReference type="PROSITE" id="PS00934">
    <property type="entry name" value="GLYOXALASE_I_1"/>
    <property type="match status" value="1"/>
</dbReference>
<feature type="binding site" evidence="8">
    <location>
        <position position="307"/>
    </location>
    <ligand>
        <name>Zn(2+)</name>
        <dbReference type="ChEBI" id="CHEBI:29105"/>
        <note>ligand shared between dimeric partners</note>
    </ligand>
</feature>
<dbReference type="HOGENOM" id="CLU_046006_0_1_1"/>
<dbReference type="Gene3D" id="3.10.180.10">
    <property type="entry name" value="2,3-Dihydroxybiphenyl 1,2-Dioxygenase, domain 1"/>
    <property type="match status" value="2"/>
</dbReference>
<dbReference type="GO" id="GO:0004462">
    <property type="term" value="F:lactoylglutathione lyase activity"/>
    <property type="evidence" value="ECO:0007669"/>
    <property type="project" value="UniProtKB-UniRule"/>
</dbReference>
<evidence type="ECO:0000313" key="14">
    <source>
        <dbReference type="Proteomes" id="UP000054053"/>
    </source>
</evidence>
<dbReference type="Pfam" id="PF00903">
    <property type="entry name" value="Glyoxalase"/>
    <property type="match status" value="2"/>
</dbReference>
<organism evidence="11 14">
    <name type="scientific">Ustilaginoidea virens</name>
    <name type="common">Rice false smut fungus</name>
    <name type="synonym">Villosiclava virens</name>
    <dbReference type="NCBI Taxonomy" id="1159556"/>
    <lineage>
        <taxon>Eukaryota</taxon>
        <taxon>Fungi</taxon>
        <taxon>Dikarya</taxon>
        <taxon>Ascomycota</taxon>
        <taxon>Pezizomycotina</taxon>
        <taxon>Sordariomycetes</taxon>
        <taxon>Hypocreomycetidae</taxon>
        <taxon>Hypocreales</taxon>
        <taxon>Clavicipitaceae</taxon>
        <taxon>Ustilaginoidea</taxon>
    </lineage>
</organism>
<feature type="binding site" evidence="8">
    <location>
        <position position="234"/>
    </location>
    <ligand>
        <name>Zn(2+)</name>
        <dbReference type="ChEBI" id="CHEBI:29105"/>
        <note>ligand shared between dimeric partners</note>
    </ligand>
</feature>
<dbReference type="CDD" id="cd07233">
    <property type="entry name" value="GlxI_Zn"/>
    <property type="match status" value="2"/>
</dbReference>
<feature type="domain" description="VOC" evidence="10">
    <location>
        <begin position="11"/>
        <end position="152"/>
    </location>
</feature>
<keyword evidence="13" id="KW-1185">Reference proteome</keyword>
<dbReference type="UniPathway" id="UPA00619">
    <property type="reaction ID" value="UER00675"/>
</dbReference>
<evidence type="ECO:0000256" key="7">
    <source>
        <dbReference type="PIRSR" id="PIRSR604361-1"/>
    </source>
</evidence>
<evidence type="ECO:0000256" key="2">
    <source>
        <dbReference type="ARBA" id="ARBA00010363"/>
    </source>
</evidence>
<reference evidence="12" key="3">
    <citation type="submission" date="2020-03" db="EMBL/GenBank/DDBJ databases">
        <title>A mixture of massive structural variations and highly conserved coding sequences in Ustilaginoidea virens genome.</title>
        <authorList>
            <person name="Zhang K."/>
            <person name="Zhao Z."/>
            <person name="Zhang Z."/>
            <person name="Li Y."/>
            <person name="Hsiang T."/>
            <person name="Sun W."/>
        </authorList>
    </citation>
    <scope>NUCLEOTIDE SEQUENCE</scope>
    <source>
        <strain evidence="12">UV-8b</strain>
    </source>
</reference>
<dbReference type="PANTHER" id="PTHR10374:SF30">
    <property type="entry name" value="LACTOYLGLUTATHIONE LYASE"/>
    <property type="match status" value="1"/>
</dbReference>
<dbReference type="EMBL" id="CP072756">
    <property type="protein sequence ID" value="QUC21386.1"/>
    <property type="molecule type" value="Genomic_DNA"/>
</dbReference>
<dbReference type="InterPro" id="IPR029068">
    <property type="entry name" value="Glyas_Bleomycin-R_OHBP_Dase"/>
</dbReference>
<dbReference type="PROSITE" id="PS51819">
    <property type="entry name" value="VOC"/>
    <property type="match status" value="2"/>
</dbReference>
<dbReference type="PANTHER" id="PTHR10374">
    <property type="entry name" value="LACTOYLGLUTATHIONE LYASE GLYOXALASE I"/>
    <property type="match status" value="1"/>
</dbReference>
<reference evidence="14" key="2">
    <citation type="journal article" date="2016" name="Genome Announc.">
        <title>Genome sequence of Ustilaginoidea virens IPU010, a rice pathogenic fungus causing false smut.</title>
        <authorList>
            <person name="Kumagai T."/>
            <person name="Ishii T."/>
            <person name="Terai G."/>
            <person name="Umemura M."/>
            <person name="Machida M."/>
            <person name="Asai K."/>
        </authorList>
    </citation>
    <scope>NUCLEOTIDE SEQUENCE [LARGE SCALE GENOMIC DNA]</scope>
    <source>
        <strain evidence="14">IPU010</strain>
    </source>
</reference>
<evidence type="ECO:0000313" key="13">
    <source>
        <dbReference type="Proteomes" id="UP000027002"/>
    </source>
</evidence>
<dbReference type="OrthoDB" id="16820at2759"/>
<dbReference type="GeneID" id="66066406"/>
<evidence type="ECO:0000256" key="5">
    <source>
        <dbReference type="ARBA" id="ARBA00022833"/>
    </source>
</evidence>
<comment type="pathway">
    <text evidence="1 9">Secondary metabolite metabolism; methylglyoxal degradation; (R)-lactate from methylglyoxal: step 1/2.</text>
</comment>
<evidence type="ECO:0000259" key="10">
    <source>
        <dbReference type="PROSITE" id="PS51819"/>
    </source>
</evidence>
<gene>
    <name evidence="12" type="ORF">UV8b_05629</name>
    <name evidence="11" type="ORF">UVI_02045450</name>
</gene>
<feature type="domain" description="VOC" evidence="10">
    <location>
        <begin position="170"/>
        <end position="311"/>
    </location>
</feature>
<dbReference type="SUPFAM" id="SSF54593">
    <property type="entry name" value="Glyoxalase/Bleomycin resistance protein/Dihydroxybiphenyl dioxygenase"/>
    <property type="match status" value="2"/>
</dbReference>
<dbReference type="STRING" id="1159556.A0A063BLD5"/>
<comment type="similarity">
    <text evidence="2 9">Belongs to the glyoxalase I family.</text>
</comment>
<accession>A0A063BLD5</accession>
<sequence>MAATTNTNTYKLNHSMIRVKDPKASIKFYEFLGMSVIKKLEYPENKFDLYFMAYNSPKAVSHGNSQTNREGIIELTHNYGTENDPTYVVNTGNAEPHRGFGHTCISVDNIQAACQRLEDAGYKFQKKLTDGRMKHIAFVLDPDGYWVEIIGQKPLEATESVLETDVSTYRMNHTMIRVKDAEKSLKFYQEVLGMTLIRTSENQAAGFNLYFLGYPGEQGIPKDGKTNELEGLLELTWNYGTEKDASFKYHNGNDEPQGFGHICVSVDDIDAACQRFEDLKCSWKKRLTEGRMKNIAFLLDPDGYWIEVIPNDKYSDKHPI</sequence>
<dbReference type="AlphaFoldDB" id="A0A063BLD5"/>
<evidence type="ECO:0000256" key="4">
    <source>
        <dbReference type="ARBA" id="ARBA00022723"/>
    </source>
</evidence>
<dbReference type="NCBIfam" id="TIGR00068">
    <property type="entry name" value="glyox_I"/>
    <property type="match status" value="2"/>
</dbReference>
<dbReference type="InterPro" id="IPR037523">
    <property type="entry name" value="VOC_core"/>
</dbReference>
<dbReference type="EMBL" id="BBTG02000028">
    <property type="protein sequence ID" value="GAO16159.1"/>
    <property type="molecule type" value="Genomic_DNA"/>
</dbReference>
<evidence type="ECO:0000256" key="9">
    <source>
        <dbReference type="RuleBase" id="RU361179"/>
    </source>
</evidence>
<proteinExistence type="inferred from homology"/>
<evidence type="ECO:0000313" key="12">
    <source>
        <dbReference type="EMBL" id="QUC21386.1"/>
    </source>
</evidence>
<dbReference type="Proteomes" id="UP000027002">
    <property type="component" value="Chromosome 4"/>
</dbReference>
<name>A0A063BLD5_USTVR</name>
<dbReference type="Proteomes" id="UP000054053">
    <property type="component" value="Unassembled WGS sequence"/>
</dbReference>
<dbReference type="PROSITE" id="PS00935">
    <property type="entry name" value="GLYOXALASE_I_2"/>
    <property type="match status" value="1"/>
</dbReference>
<feature type="active site" description="Proton donor/acceptor" evidence="7">
    <location>
        <position position="307"/>
    </location>
</feature>
<keyword evidence="5 8" id="KW-0862">Zinc</keyword>
<evidence type="ECO:0000256" key="3">
    <source>
        <dbReference type="ARBA" id="ARBA00012081"/>
    </source>
</evidence>
<comment type="cofactor">
    <cofactor evidence="8">
        <name>Zn(2+)</name>
        <dbReference type="ChEBI" id="CHEBI:29105"/>
    </cofactor>
    <text evidence="8">Binds 1 zinc ion per subunit. In the homodimer, two zinc ions are bound between subunits.</text>
</comment>
<evidence type="ECO:0000313" key="11">
    <source>
        <dbReference type="EMBL" id="GAO16159.1"/>
    </source>
</evidence>
<feature type="binding site" evidence="8">
    <location>
        <position position="261"/>
    </location>
    <ligand>
        <name>Zn(2+)</name>
        <dbReference type="ChEBI" id="CHEBI:29105"/>
        <note>ligand shared between dimeric partners</note>
    </ligand>
</feature>
<dbReference type="InterPro" id="IPR004360">
    <property type="entry name" value="Glyas_Fos-R_dOase_dom"/>
</dbReference>
<dbReference type="RefSeq" id="XP_042999059.1">
    <property type="nucleotide sequence ID" value="XM_043143126.1"/>
</dbReference>
<dbReference type="KEGG" id="uvi:66066406"/>
<evidence type="ECO:0000256" key="6">
    <source>
        <dbReference type="ARBA" id="ARBA00023239"/>
    </source>
</evidence>